<dbReference type="SUPFAM" id="SSF48726">
    <property type="entry name" value="Immunoglobulin"/>
    <property type="match status" value="1"/>
</dbReference>
<protein>
    <recommendedName>
        <fullName evidence="1">Ig-like domain-containing protein</fullName>
    </recommendedName>
</protein>
<sequence length="123" mass="13999">MTNNSIQKYGFIQNQSSREPYLIPIIHNRRAVVQDVTPCPQVTLQLGSTFRQGEVKEGNDVFFECNIRANPWVTEISWYFEGRELRTNTSAGIIISNQTLLSYRILIGTVVEIIGVRLPTPMV</sequence>
<dbReference type="InterPro" id="IPR013098">
    <property type="entry name" value="Ig_I-set"/>
</dbReference>
<dbReference type="Pfam" id="PF07679">
    <property type="entry name" value="I-set"/>
    <property type="match status" value="1"/>
</dbReference>
<feature type="domain" description="Ig-like" evidence="1">
    <location>
        <begin position="40"/>
        <end position="84"/>
    </location>
</feature>
<name>A0AAV4XLZ6_CAEEX</name>
<evidence type="ECO:0000259" key="1">
    <source>
        <dbReference type="PROSITE" id="PS50835"/>
    </source>
</evidence>
<keyword evidence="3" id="KW-1185">Reference proteome</keyword>
<proteinExistence type="predicted"/>
<dbReference type="PANTHER" id="PTHR23278:SF19">
    <property type="entry name" value="OBSCURIN"/>
    <property type="match status" value="1"/>
</dbReference>
<reference evidence="2 3" key="1">
    <citation type="submission" date="2021-06" db="EMBL/GenBank/DDBJ databases">
        <title>Caerostris extrusa draft genome.</title>
        <authorList>
            <person name="Kono N."/>
            <person name="Arakawa K."/>
        </authorList>
    </citation>
    <scope>NUCLEOTIDE SEQUENCE [LARGE SCALE GENOMIC DNA]</scope>
</reference>
<dbReference type="Gene3D" id="2.60.40.10">
    <property type="entry name" value="Immunoglobulins"/>
    <property type="match status" value="1"/>
</dbReference>
<dbReference type="PROSITE" id="PS50835">
    <property type="entry name" value="IG_LIKE"/>
    <property type="match status" value="1"/>
</dbReference>
<dbReference type="Proteomes" id="UP001054945">
    <property type="component" value="Unassembled WGS sequence"/>
</dbReference>
<dbReference type="AlphaFoldDB" id="A0AAV4XLZ6"/>
<dbReference type="InterPro" id="IPR007110">
    <property type="entry name" value="Ig-like_dom"/>
</dbReference>
<dbReference type="PANTHER" id="PTHR23278">
    <property type="entry name" value="SIDESTEP PROTEIN"/>
    <property type="match status" value="1"/>
</dbReference>
<evidence type="ECO:0000313" key="2">
    <source>
        <dbReference type="EMBL" id="GIY95084.1"/>
    </source>
</evidence>
<gene>
    <name evidence="2" type="primary">AVEN_159346_1</name>
    <name evidence="2" type="ORF">CEXT_210191</name>
</gene>
<evidence type="ECO:0000313" key="3">
    <source>
        <dbReference type="Proteomes" id="UP001054945"/>
    </source>
</evidence>
<dbReference type="EMBL" id="BPLR01017871">
    <property type="protein sequence ID" value="GIY95084.1"/>
    <property type="molecule type" value="Genomic_DNA"/>
</dbReference>
<comment type="caution">
    <text evidence="2">The sequence shown here is derived from an EMBL/GenBank/DDBJ whole genome shotgun (WGS) entry which is preliminary data.</text>
</comment>
<dbReference type="InterPro" id="IPR013783">
    <property type="entry name" value="Ig-like_fold"/>
</dbReference>
<organism evidence="2 3">
    <name type="scientific">Caerostris extrusa</name>
    <name type="common">Bark spider</name>
    <name type="synonym">Caerostris bankana</name>
    <dbReference type="NCBI Taxonomy" id="172846"/>
    <lineage>
        <taxon>Eukaryota</taxon>
        <taxon>Metazoa</taxon>
        <taxon>Ecdysozoa</taxon>
        <taxon>Arthropoda</taxon>
        <taxon>Chelicerata</taxon>
        <taxon>Arachnida</taxon>
        <taxon>Araneae</taxon>
        <taxon>Araneomorphae</taxon>
        <taxon>Entelegynae</taxon>
        <taxon>Araneoidea</taxon>
        <taxon>Araneidae</taxon>
        <taxon>Caerostris</taxon>
    </lineage>
</organism>
<accession>A0AAV4XLZ6</accession>
<dbReference type="InterPro" id="IPR036179">
    <property type="entry name" value="Ig-like_dom_sf"/>
</dbReference>